<dbReference type="SUPFAM" id="SSF57829">
    <property type="entry name" value="Zn-binding ribosomal proteins"/>
    <property type="match status" value="1"/>
</dbReference>
<keyword evidence="6" id="KW-0687">Ribonucleoprotein</keyword>
<evidence type="ECO:0000313" key="8">
    <source>
        <dbReference type="EMBL" id="CAG8452616.1"/>
    </source>
</evidence>
<dbReference type="Proteomes" id="UP000789831">
    <property type="component" value="Unassembled WGS sequence"/>
</dbReference>
<evidence type="ECO:0000256" key="2">
    <source>
        <dbReference type="ARBA" id="ARBA00008560"/>
    </source>
</evidence>
<evidence type="ECO:0000256" key="4">
    <source>
        <dbReference type="ARBA" id="ARBA00022980"/>
    </source>
</evidence>
<dbReference type="AlphaFoldDB" id="A0A9N8VDQ7"/>
<dbReference type="OrthoDB" id="2014905at2759"/>
<evidence type="ECO:0000313" key="9">
    <source>
        <dbReference type="Proteomes" id="UP000789831"/>
    </source>
</evidence>
<protein>
    <recommendedName>
        <fullName evidence="7">Large ribosomal subunit protein bL32m</fullName>
    </recommendedName>
</protein>
<evidence type="ECO:0000256" key="6">
    <source>
        <dbReference type="ARBA" id="ARBA00023274"/>
    </source>
</evidence>
<dbReference type="NCBIfam" id="TIGR01031">
    <property type="entry name" value="rpmF_bact"/>
    <property type="match status" value="1"/>
</dbReference>
<evidence type="ECO:0000256" key="1">
    <source>
        <dbReference type="ARBA" id="ARBA00004173"/>
    </source>
</evidence>
<accession>A0A9N8VDQ7</accession>
<evidence type="ECO:0000256" key="7">
    <source>
        <dbReference type="ARBA" id="ARBA00039935"/>
    </source>
</evidence>
<keyword evidence="4" id="KW-0689">Ribosomal protein</keyword>
<keyword evidence="5" id="KW-0496">Mitochondrion</keyword>
<dbReference type="GO" id="GO:0005762">
    <property type="term" value="C:mitochondrial large ribosomal subunit"/>
    <property type="evidence" value="ECO:0007669"/>
    <property type="project" value="TreeGrafter"/>
</dbReference>
<dbReference type="GO" id="GO:0006412">
    <property type="term" value="P:translation"/>
    <property type="evidence" value="ECO:0007669"/>
    <property type="project" value="InterPro"/>
</dbReference>
<gene>
    <name evidence="8" type="ORF">AGERDE_LOCUS1818</name>
</gene>
<dbReference type="InterPro" id="IPR002677">
    <property type="entry name" value="Ribosomal_bL32"/>
</dbReference>
<evidence type="ECO:0000256" key="3">
    <source>
        <dbReference type="ARBA" id="ARBA00022946"/>
    </source>
</evidence>
<dbReference type="InterPro" id="IPR011332">
    <property type="entry name" value="Ribosomal_zn-bd"/>
</dbReference>
<proteinExistence type="inferred from homology"/>
<sequence length="133" mass="15306">MATFRVSNLFNRQLSSIINNKSIPLFPKILRVDSLLPYSAIFTNVWRETITINTGILGQLFGPFLWAVPKQRTSHSKKRIRSMANSSLKDISNIGACQACGRHKLTHHFCSFCYADFRRRAKKERQMAQSEDE</sequence>
<evidence type="ECO:0000256" key="5">
    <source>
        <dbReference type="ARBA" id="ARBA00023128"/>
    </source>
</evidence>
<organism evidence="8 9">
    <name type="scientific">Ambispora gerdemannii</name>
    <dbReference type="NCBI Taxonomy" id="144530"/>
    <lineage>
        <taxon>Eukaryota</taxon>
        <taxon>Fungi</taxon>
        <taxon>Fungi incertae sedis</taxon>
        <taxon>Mucoromycota</taxon>
        <taxon>Glomeromycotina</taxon>
        <taxon>Glomeromycetes</taxon>
        <taxon>Archaeosporales</taxon>
        <taxon>Ambisporaceae</taxon>
        <taxon>Ambispora</taxon>
    </lineage>
</organism>
<dbReference type="InterPro" id="IPR051991">
    <property type="entry name" value="Mitoribosomal_protein_bL32"/>
</dbReference>
<reference evidence="8" key="1">
    <citation type="submission" date="2021-06" db="EMBL/GenBank/DDBJ databases">
        <authorList>
            <person name="Kallberg Y."/>
            <person name="Tangrot J."/>
            <person name="Rosling A."/>
        </authorList>
    </citation>
    <scope>NUCLEOTIDE SEQUENCE</scope>
    <source>
        <strain evidence="8">MT106</strain>
    </source>
</reference>
<dbReference type="Pfam" id="PF01783">
    <property type="entry name" value="Ribosomal_L32p"/>
    <property type="match status" value="1"/>
</dbReference>
<dbReference type="PANTHER" id="PTHR21026">
    <property type="entry name" value="39S RIBOSOMAL PROTEIN L32, MITOCHONDRIAL"/>
    <property type="match status" value="1"/>
</dbReference>
<keyword evidence="3" id="KW-0809">Transit peptide</keyword>
<dbReference type="PANTHER" id="PTHR21026:SF2">
    <property type="entry name" value="LARGE RIBOSOMAL SUBUNIT PROTEIN BL32M"/>
    <property type="match status" value="1"/>
</dbReference>
<dbReference type="GO" id="GO:0003735">
    <property type="term" value="F:structural constituent of ribosome"/>
    <property type="evidence" value="ECO:0007669"/>
    <property type="project" value="InterPro"/>
</dbReference>
<comment type="similarity">
    <text evidence="2">Belongs to the bacterial ribosomal protein bL32 family.</text>
</comment>
<keyword evidence="9" id="KW-1185">Reference proteome</keyword>
<comment type="subcellular location">
    <subcellularLocation>
        <location evidence="1">Mitochondrion</location>
    </subcellularLocation>
</comment>
<comment type="caution">
    <text evidence="8">The sequence shown here is derived from an EMBL/GenBank/DDBJ whole genome shotgun (WGS) entry which is preliminary data.</text>
</comment>
<dbReference type="EMBL" id="CAJVPL010000136">
    <property type="protein sequence ID" value="CAG8452616.1"/>
    <property type="molecule type" value="Genomic_DNA"/>
</dbReference>
<name>A0A9N8VDQ7_9GLOM</name>